<proteinExistence type="predicted"/>
<dbReference type="Proteomes" id="UP001431784">
    <property type="component" value="Unassembled WGS sequence"/>
</dbReference>
<gene>
    <name evidence="1" type="ORF">PUT78_04030</name>
</gene>
<sequence length="40" mass="4551">MIAPRITALRQVNGRAPMPVPFAWVEERARNMGPYPMGLR</sequence>
<dbReference type="RefSeq" id="WP_274350851.1">
    <property type="nucleotide sequence ID" value="NZ_JAQZSM010000002.1"/>
</dbReference>
<name>A0ABT5T559_9RHOB</name>
<evidence type="ECO:0000313" key="2">
    <source>
        <dbReference type="Proteomes" id="UP001431784"/>
    </source>
</evidence>
<keyword evidence="2" id="KW-1185">Reference proteome</keyword>
<organism evidence="1 2">
    <name type="scientific">Roseinatronobacter alkalisoli</name>
    <dbReference type="NCBI Taxonomy" id="3028235"/>
    <lineage>
        <taxon>Bacteria</taxon>
        <taxon>Pseudomonadati</taxon>
        <taxon>Pseudomonadota</taxon>
        <taxon>Alphaproteobacteria</taxon>
        <taxon>Rhodobacterales</taxon>
        <taxon>Paracoccaceae</taxon>
        <taxon>Roseinatronobacter</taxon>
    </lineage>
</organism>
<comment type="caution">
    <text evidence="1">The sequence shown here is derived from an EMBL/GenBank/DDBJ whole genome shotgun (WGS) entry which is preliminary data.</text>
</comment>
<reference evidence="1" key="1">
    <citation type="submission" date="2023-02" db="EMBL/GenBank/DDBJ databases">
        <title>Description of Roseinatronobacter alkalisoli sp. nov., an alkaliphilic bacerium isolated from soda soil.</title>
        <authorList>
            <person name="Wei W."/>
        </authorList>
    </citation>
    <scope>NUCLEOTIDE SEQUENCE</scope>
    <source>
        <strain evidence="1">HJB301</strain>
    </source>
</reference>
<accession>A0ABT5T559</accession>
<evidence type="ECO:0000313" key="1">
    <source>
        <dbReference type="EMBL" id="MDD7970257.1"/>
    </source>
</evidence>
<protein>
    <submittedName>
        <fullName evidence="1">Uncharacterized protein</fullName>
    </submittedName>
</protein>
<dbReference type="EMBL" id="JAQZSM010000002">
    <property type="protein sequence ID" value="MDD7970257.1"/>
    <property type="molecule type" value="Genomic_DNA"/>
</dbReference>